<sequence>MLRERDEKSVIIGVAATALIAAVAGMMITSRPTEAQTEPIQATVAMITDGAGVDDQSYQEIAWRGIKRYALETGLAEGIDGYQSFHAVTATESRQAITDAVNDGFKTIFAVGYRKINAVDEAVQKYPDRDFVMVGDVAQTRPNVVSVTFQANQSSYLAGVAAAKTTKTNTIGLVSGEKSVVMEAFEAGYIAGAKSINPTIQILHDYVGNFKNDATAKTLANNMYQAGADVVYQTAGGAGQGVFDAARAINEKRRSAAKVWVIGVDSNQSQSGRYQALDASSNFTLTSALKRMDQVVYDIANMAMKDQFPGGEHLVYGLDNDGVSVTRGRMSTEAWMAVQDAKQNILDKKVVVPETLD</sequence>
<dbReference type="Proteomes" id="UP000297646">
    <property type="component" value="Unassembled WGS sequence"/>
</dbReference>
<dbReference type="InterPro" id="IPR050957">
    <property type="entry name" value="BMP_lipoprotein"/>
</dbReference>
<evidence type="ECO:0000313" key="8">
    <source>
        <dbReference type="EMBL" id="TGE71145.1"/>
    </source>
</evidence>
<organism evidence="8 9">
    <name type="scientific">Weissella confusa</name>
    <name type="common">Lactobacillus confusus</name>
    <dbReference type="NCBI Taxonomy" id="1583"/>
    <lineage>
        <taxon>Bacteria</taxon>
        <taxon>Bacillati</taxon>
        <taxon>Bacillota</taxon>
        <taxon>Bacilli</taxon>
        <taxon>Lactobacillales</taxon>
        <taxon>Lactobacillaceae</taxon>
        <taxon>Weissella</taxon>
    </lineage>
</organism>
<comment type="subcellular location">
    <subcellularLocation>
        <location evidence="1">Cell membrane</location>
        <topology evidence="1">Lipid-anchor</topology>
    </subcellularLocation>
</comment>
<evidence type="ECO:0000256" key="5">
    <source>
        <dbReference type="ARBA" id="ARBA00023136"/>
    </source>
</evidence>
<dbReference type="InterPro" id="IPR028082">
    <property type="entry name" value="Peripla_BP_I"/>
</dbReference>
<keyword evidence="4" id="KW-0732">Signal</keyword>
<proteinExistence type="inferred from homology"/>
<accession>A0A4Z0RY02</accession>
<dbReference type="CDD" id="cd06354">
    <property type="entry name" value="PBP1_PrnA-like"/>
    <property type="match status" value="1"/>
</dbReference>
<comment type="similarity">
    <text evidence="2">Belongs to the BMP lipoprotein family.</text>
</comment>
<dbReference type="SUPFAM" id="SSF53822">
    <property type="entry name" value="Periplasmic binding protein-like I"/>
    <property type="match status" value="1"/>
</dbReference>
<dbReference type="PANTHER" id="PTHR34296:SF2">
    <property type="entry name" value="ABC TRANSPORTER GUANOSINE-BINDING PROTEIN NUPN"/>
    <property type="match status" value="1"/>
</dbReference>
<keyword evidence="6" id="KW-0449">Lipoprotein</keyword>
<evidence type="ECO:0000313" key="9">
    <source>
        <dbReference type="Proteomes" id="UP000297646"/>
    </source>
</evidence>
<evidence type="ECO:0000259" key="7">
    <source>
        <dbReference type="Pfam" id="PF02608"/>
    </source>
</evidence>
<reference evidence="8 9" key="1">
    <citation type="submission" date="2018-03" db="EMBL/GenBank/DDBJ databases">
        <title>Genome sequencing of Weissella confusa isolates.</title>
        <authorList>
            <person name="Kajala I."/>
            <person name="Baruah R."/>
            <person name="Bergsveinson J."/>
            <person name="Juvonen R."/>
            <person name="Ziola B."/>
        </authorList>
    </citation>
    <scope>NUCLEOTIDE SEQUENCE [LARGE SCALE GENOMIC DNA]</scope>
    <source>
        <strain evidence="8 9">VTT E-062653</strain>
    </source>
</reference>
<evidence type="ECO:0000256" key="3">
    <source>
        <dbReference type="ARBA" id="ARBA00022475"/>
    </source>
</evidence>
<evidence type="ECO:0000256" key="2">
    <source>
        <dbReference type="ARBA" id="ARBA00008610"/>
    </source>
</evidence>
<dbReference type="GO" id="GO:0005886">
    <property type="term" value="C:plasma membrane"/>
    <property type="evidence" value="ECO:0007669"/>
    <property type="project" value="UniProtKB-SubCell"/>
</dbReference>
<comment type="caution">
    <text evidence="8">The sequence shown here is derived from an EMBL/GenBank/DDBJ whole genome shotgun (WGS) entry which is preliminary data.</text>
</comment>
<dbReference type="InterPro" id="IPR003760">
    <property type="entry name" value="PnrA-like"/>
</dbReference>
<dbReference type="OrthoDB" id="9784230at2"/>
<evidence type="ECO:0000256" key="1">
    <source>
        <dbReference type="ARBA" id="ARBA00004193"/>
    </source>
</evidence>
<dbReference type="AlphaFoldDB" id="A0A4Z0RY02"/>
<dbReference type="PANTHER" id="PTHR34296">
    <property type="entry name" value="TRANSCRIPTIONAL ACTIVATOR PROTEIN MED"/>
    <property type="match status" value="1"/>
</dbReference>
<protein>
    <submittedName>
        <fullName evidence="8">BMP family ABC transporter substrate-binding protein</fullName>
    </submittedName>
</protein>
<dbReference type="Gene3D" id="3.40.50.2300">
    <property type="match status" value="2"/>
</dbReference>
<gene>
    <name evidence="8" type="ORF">C6P11_09355</name>
</gene>
<dbReference type="EMBL" id="PVSN01000069">
    <property type="protein sequence ID" value="TGE71145.1"/>
    <property type="molecule type" value="Genomic_DNA"/>
</dbReference>
<name>A0A4Z0RY02_WEICO</name>
<feature type="domain" description="ABC transporter substrate-binding protein PnrA-like" evidence="7">
    <location>
        <begin position="43"/>
        <end position="353"/>
    </location>
</feature>
<evidence type="ECO:0000256" key="4">
    <source>
        <dbReference type="ARBA" id="ARBA00022729"/>
    </source>
</evidence>
<keyword evidence="5" id="KW-0472">Membrane</keyword>
<keyword evidence="3" id="KW-1003">Cell membrane</keyword>
<dbReference type="Pfam" id="PF02608">
    <property type="entry name" value="Bmp"/>
    <property type="match status" value="1"/>
</dbReference>
<evidence type="ECO:0000256" key="6">
    <source>
        <dbReference type="ARBA" id="ARBA00023288"/>
    </source>
</evidence>